<dbReference type="PROSITE" id="PS00075">
    <property type="entry name" value="DHFR_1"/>
    <property type="match status" value="1"/>
</dbReference>
<name>A0A5J6VJQ5_9VIRU</name>
<dbReference type="PRINTS" id="PR00108">
    <property type="entry name" value="THYMDSNTHASE"/>
</dbReference>
<dbReference type="InterPro" id="IPR001796">
    <property type="entry name" value="DHFR_dom"/>
</dbReference>
<dbReference type="NCBIfam" id="TIGR03284">
    <property type="entry name" value="thym_sym"/>
    <property type="match status" value="1"/>
</dbReference>
<dbReference type="CDD" id="cd00351">
    <property type="entry name" value="TS_Pyrimidine_HMase"/>
    <property type="match status" value="1"/>
</dbReference>
<keyword evidence="2" id="KW-0808">Transferase</keyword>
<feature type="domain" description="DHFR" evidence="5">
    <location>
        <begin position="1"/>
        <end position="171"/>
    </location>
</feature>
<keyword evidence="3" id="KW-0521">NADP</keyword>
<dbReference type="InterPro" id="IPR036926">
    <property type="entry name" value="Thymidate_synth/dCMP_Mease_sf"/>
</dbReference>
<evidence type="ECO:0000256" key="4">
    <source>
        <dbReference type="ARBA" id="ARBA00023002"/>
    </source>
</evidence>
<dbReference type="Pfam" id="PF00186">
    <property type="entry name" value="DHFR_1"/>
    <property type="match status" value="1"/>
</dbReference>
<dbReference type="InterPro" id="IPR017925">
    <property type="entry name" value="DHFR_CS"/>
</dbReference>
<proteinExistence type="predicted"/>
<dbReference type="Gene3D" id="3.40.430.10">
    <property type="entry name" value="Dihydrofolate Reductase, subunit A"/>
    <property type="match status" value="1"/>
</dbReference>
<reference evidence="6" key="1">
    <citation type="journal article" date="2019" name="Philos. Trans. R. Soc. Lond., B, Biol. Sci.">
        <title>Targeted metagenomic recovery of four divergent viruses reveals shared and distinctive characteristics of giant viruses of marine eukaryotes.</title>
        <authorList>
            <person name="Needham D.M."/>
            <person name="Poirier C."/>
            <person name="Hehenberger E."/>
            <person name="Jimenez V."/>
            <person name="Swalwell J.E."/>
            <person name="Santoro A.E."/>
            <person name="Worden A.Z."/>
        </authorList>
    </citation>
    <scope>NUCLEOTIDE SEQUENCE</scope>
    <source>
        <strain evidence="6">MPacV-611</strain>
    </source>
</reference>
<dbReference type="GO" id="GO:0004146">
    <property type="term" value="F:dihydrofolate reductase activity"/>
    <property type="evidence" value="ECO:0007669"/>
    <property type="project" value="InterPro"/>
</dbReference>
<keyword evidence="4" id="KW-0560">Oxidoreductase</keyword>
<dbReference type="EMBL" id="MN448286">
    <property type="protein sequence ID" value="QFG74327.1"/>
    <property type="molecule type" value="Genomic_DNA"/>
</dbReference>
<sequence>MFNIIIAHDNNDGIGKNNSLPWNIPDELKYFKKVTTHNIFDKENIVIMGRKTHESLPSNFLPGRINIVITSQELTRQYLYSLRYVKNFNEALDTANEINFDNSRSIWVIGGGSIYNMALKHIGLNKIYRTKIYRNYCCDTFLSINNYEYISSQIKFYEDGNLKVSYDILKPTKSCETLYLELLKDVLDLGENRNTRNGKTISLFSKELKFSVKNSFPLLTTKRMFWKGIVEELLFFIRGETDSKLLSKKGVNIWNGNTSKDFLQSVGLNYEEGMMGPMYGYQWRFFNKPYNQDSDNKGIDQLQNIIDEIKTNPTSRRLIITDFNPLQANEGVLYPCHSLILQFYVIEKRLSVKMYQRSADLFLGLPFNIASTTLLLYIISKLTDLEPDEVTITLGDCHIYECHIEGVKKQLSRLGYELPTLKIPNFNSLNEVCSSQFEDYKLNNYKHHSGIKASMVV</sequence>
<dbReference type="GO" id="GO:0046654">
    <property type="term" value="P:tetrahydrofolate biosynthetic process"/>
    <property type="evidence" value="ECO:0007669"/>
    <property type="project" value="InterPro"/>
</dbReference>
<evidence type="ECO:0000256" key="1">
    <source>
        <dbReference type="ARBA" id="ARBA00022603"/>
    </source>
</evidence>
<dbReference type="GO" id="GO:0032259">
    <property type="term" value="P:methylation"/>
    <property type="evidence" value="ECO:0007669"/>
    <property type="project" value="UniProtKB-KW"/>
</dbReference>
<dbReference type="PANTHER" id="PTHR11548">
    <property type="entry name" value="THYMIDYLATE SYNTHASE 1"/>
    <property type="match status" value="1"/>
</dbReference>
<evidence type="ECO:0000256" key="3">
    <source>
        <dbReference type="ARBA" id="ARBA00022857"/>
    </source>
</evidence>
<accession>A0A5J6VJQ5</accession>
<organism evidence="6">
    <name type="scientific">Megaviridae environmental sample</name>
    <dbReference type="NCBI Taxonomy" id="1737588"/>
    <lineage>
        <taxon>Viruses</taxon>
        <taxon>Varidnaviria</taxon>
        <taxon>Bamfordvirae</taxon>
        <taxon>Nucleocytoviricota</taxon>
        <taxon>Megaviricetes</taxon>
        <taxon>Imitervirales</taxon>
        <taxon>Mimiviridae</taxon>
        <taxon>environmental samples</taxon>
    </lineage>
</organism>
<dbReference type="SUPFAM" id="SSF53597">
    <property type="entry name" value="Dihydrofolate reductase-like"/>
    <property type="match status" value="1"/>
</dbReference>
<protein>
    <submittedName>
        <fullName evidence="6">Thymidylate synthase</fullName>
    </submittedName>
</protein>
<dbReference type="InterPro" id="IPR000398">
    <property type="entry name" value="Thymidylate_synthase"/>
</dbReference>
<dbReference type="GO" id="GO:0006231">
    <property type="term" value="P:dTMP biosynthetic process"/>
    <property type="evidence" value="ECO:0007669"/>
    <property type="project" value="InterPro"/>
</dbReference>
<dbReference type="CDD" id="cd00209">
    <property type="entry name" value="DHFR"/>
    <property type="match status" value="1"/>
</dbReference>
<dbReference type="Gene3D" id="3.30.572.10">
    <property type="entry name" value="Thymidylate synthase/dCMP hydroxymethylase domain"/>
    <property type="match status" value="1"/>
</dbReference>
<dbReference type="InterPro" id="IPR023451">
    <property type="entry name" value="Thymidate_synth/dCMP_Mease_dom"/>
</dbReference>
<dbReference type="Pfam" id="PF00303">
    <property type="entry name" value="Thymidylat_synt"/>
    <property type="match status" value="1"/>
</dbReference>
<evidence type="ECO:0000259" key="5">
    <source>
        <dbReference type="PROSITE" id="PS51330"/>
    </source>
</evidence>
<dbReference type="PROSITE" id="PS51330">
    <property type="entry name" value="DHFR_2"/>
    <property type="match status" value="1"/>
</dbReference>
<dbReference type="SUPFAM" id="SSF55831">
    <property type="entry name" value="Thymidylate synthase/dCMP hydroxymethylase"/>
    <property type="match status" value="1"/>
</dbReference>
<dbReference type="InterPro" id="IPR024072">
    <property type="entry name" value="DHFR-like_dom_sf"/>
</dbReference>
<dbReference type="InterPro" id="IPR045097">
    <property type="entry name" value="Thymidate_synth/dCMP_Mease"/>
</dbReference>
<dbReference type="PANTHER" id="PTHR11548:SF1">
    <property type="entry name" value="THYMIDYLATE SYNTHASE 1"/>
    <property type="match status" value="1"/>
</dbReference>
<evidence type="ECO:0000313" key="6">
    <source>
        <dbReference type="EMBL" id="QFG74327.1"/>
    </source>
</evidence>
<evidence type="ECO:0000256" key="2">
    <source>
        <dbReference type="ARBA" id="ARBA00022679"/>
    </source>
</evidence>
<dbReference type="GO" id="GO:0004799">
    <property type="term" value="F:thymidylate synthase activity"/>
    <property type="evidence" value="ECO:0007669"/>
    <property type="project" value="InterPro"/>
</dbReference>
<keyword evidence="1" id="KW-0489">Methyltransferase</keyword>